<keyword evidence="5 7" id="KW-1133">Transmembrane helix</keyword>
<reference evidence="8 9" key="1">
    <citation type="journal article" date="2015" name="Genome Announc.">
        <title>Complete Genome Sequence of Spiroplasma litorale TN-1T (DSM 21781), a Bacterium Isolated from a Green-Eyed Horsefly (Tabanus nigrovittatus).</title>
        <authorList>
            <person name="Lo W.S."/>
            <person name="Lai Y.C."/>
            <person name="Lien Y.W."/>
            <person name="Wang T.H."/>
            <person name="Kuo C.H."/>
        </authorList>
    </citation>
    <scope>NUCLEOTIDE SEQUENCE [LARGE SCALE GENOMIC DNA]</scope>
    <source>
        <strain evidence="8 9">TN-1</strain>
    </source>
</reference>
<feature type="transmembrane region" description="Helical" evidence="7">
    <location>
        <begin position="294"/>
        <end position="314"/>
    </location>
</feature>
<dbReference type="RefSeq" id="WP_075057892.1">
    <property type="nucleotide sequence ID" value="NZ_CP012357.1"/>
</dbReference>
<dbReference type="GO" id="GO:0012505">
    <property type="term" value="C:endomembrane system"/>
    <property type="evidence" value="ECO:0007669"/>
    <property type="project" value="UniProtKB-SubCell"/>
</dbReference>
<dbReference type="InterPro" id="IPR045018">
    <property type="entry name" value="Azg-like"/>
</dbReference>
<feature type="transmembrane region" description="Helical" evidence="7">
    <location>
        <begin position="370"/>
        <end position="390"/>
    </location>
</feature>
<sequence length="487" mass="53278">MKNLKKNDDFKIERTKDEIVNKKRSVIPRYFKFDYFKATFKKEIIGGISTFLAMVYILSVEPGILGEAPSIHNVDSVMNSGGVFVATALSTFICTMIMGLFANLPVGVAPSMGLNAMFSYNIAKSGGIGYEGALIATLISSVIFTIISITKLRSMLIKCIPHSMHLAFGVGIGFFIAYVGLTSIGWFDKSNGVPIAKLSDFKVYYPGIIIGMLVLFGSIILFYKKFIAPVAVMMLGGFILTIILANTVDDNAIKTSFKESIWNGWSYDEFDGFISNIKNSYSEFGNVDIWNKPIIYISIFIFVILNFFDATGTLKTINIESNKIMEREDDLSNKSLVIDAGSTVVGSVMGVSHMSAYVESCVGISQGARTGFSTIITSLLFLLSLALFPIFKMIPGCISGAATVFIGTIMIKSITDIDWKKPEIGIGAFFSLIFMITTYSIANGIAVGMISYTVGCIATKNTKKVSPTVWILDIVFIAYFIALAFIY</sequence>
<feature type="transmembrane region" description="Helical" evidence="7">
    <location>
        <begin position="230"/>
        <end position="248"/>
    </location>
</feature>
<evidence type="ECO:0000256" key="2">
    <source>
        <dbReference type="ARBA" id="ARBA00005697"/>
    </source>
</evidence>
<proteinExistence type="inferred from homology"/>
<feature type="transmembrane region" description="Helical" evidence="7">
    <location>
        <begin position="426"/>
        <end position="455"/>
    </location>
</feature>
<comment type="similarity">
    <text evidence="2">Belongs to the nucleobase:cation symporter-2 (NCS2) (TC 2.A.40) family. Azg-like subfamily.</text>
</comment>
<name>A0A0K1W0U3_9MOLU</name>
<organism evidence="8 9">
    <name type="scientific">Spiroplasma litorale</name>
    <dbReference type="NCBI Taxonomy" id="216942"/>
    <lineage>
        <taxon>Bacteria</taxon>
        <taxon>Bacillati</taxon>
        <taxon>Mycoplasmatota</taxon>
        <taxon>Mollicutes</taxon>
        <taxon>Entomoplasmatales</taxon>
        <taxon>Spiroplasmataceae</taxon>
        <taxon>Spiroplasma</taxon>
    </lineage>
</organism>
<dbReference type="GO" id="GO:0005345">
    <property type="term" value="F:purine nucleobase transmembrane transporter activity"/>
    <property type="evidence" value="ECO:0007669"/>
    <property type="project" value="TreeGrafter"/>
</dbReference>
<comment type="subcellular location">
    <subcellularLocation>
        <location evidence="1">Endomembrane system</location>
        <topology evidence="1">Multi-pass membrane protein</topology>
    </subcellularLocation>
</comment>
<evidence type="ECO:0000256" key="6">
    <source>
        <dbReference type="ARBA" id="ARBA00023136"/>
    </source>
</evidence>
<dbReference type="EMBL" id="CP012357">
    <property type="protein sequence ID" value="AKX33796.1"/>
    <property type="molecule type" value="Genomic_DNA"/>
</dbReference>
<keyword evidence="6 7" id="KW-0472">Membrane</keyword>
<evidence type="ECO:0000313" key="9">
    <source>
        <dbReference type="Proteomes" id="UP000067476"/>
    </source>
</evidence>
<feature type="transmembrane region" description="Helical" evidence="7">
    <location>
        <begin position="44"/>
        <end position="65"/>
    </location>
</feature>
<feature type="transmembrane region" description="Helical" evidence="7">
    <location>
        <begin position="467"/>
        <end position="486"/>
    </location>
</feature>
<dbReference type="PATRIC" id="fig|216942.3.peg.128"/>
<evidence type="ECO:0000256" key="7">
    <source>
        <dbReference type="SAM" id="Phobius"/>
    </source>
</evidence>
<feature type="transmembrane region" description="Helical" evidence="7">
    <location>
        <begin position="77"/>
        <end position="102"/>
    </location>
</feature>
<accession>A0A0K1W0U3</accession>
<evidence type="ECO:0000256" key="3">
    <source>
        <dbReference type="ARBA" id="ARBA00022448"/>
    </source>
</evidence>
<feature type="transmembrane region" description="Helical" evidence="7">
    <location>
        <begin position="335"/>
        <end position="358"/>
    </location>
</feature>
<protein>
    <submittedName>
        <fullName evidence="8">Xanthine/uracil permease</fullName>
    </submittedName>
</protein>
<dbReference type="KEGG" id="sll:SLITO_v1c01280"/>
<evidence type="ECO:0000256" key="1">
    <source>
        <dbReference type="ARBA" id="ARBA00004127"/>
    </source>
</evidence>
<evidence type="ECO:0000256" key="4">
    <source>
        <dbReference type="ARBA" id="ARBA00022692"/>
    </source>
</evidence>
<gene>
    <name evidence="8" type="primary">pbuG</name>
    <name evidence="8" type="ORF">SLITO_v1c01280</name>
</gene>
<dbReference type="OrthoDB" id="9808458at2"/>
<dbReference type="Proteomes" id="UP000067476">
    <property type="component" value="Chromosome"/>
</dbReference>
<feature type="transmembrane region" description="Helical" evidence="7">
    <location>
        <begin position="164"/>
        <end position="187"/>
    </location>
</feature>
<evidence type="ECO:0000313" key="8">
    <source>
        <dbReference type="EMBL" id="AKX33796.1"/>
    </source>
</evidence>
<dbReference type="Pfam" id="PF00860">
    <property type="entry name" value="Xan_ur_permease"/>
    <property type="match status" value="1"/>
</dbReference>
<dbReference type="PANTHER" id="PTHR43337:SF1">
    <property type="entry name" value="XANTHINE_URACIL PERMEASE C887.17-RELATED"/>
    <property type="match status" value="1"/>
</dbReference>
<keyword evidence="4 7" id="KW-0812">Transmembrane</keyword>
<dbReference type="InterPro" id="IPR006043">
    <property type="entry name" value="NCS2"/>
</dbReference>
<keyword evidence="9" id="KW-1185">Reference proteome</keyword>
<dbReference type="GO" id="GO:0005886">
    <property type="term" value="C:plasma membrane"/>
    <property type="evidence" value="ECO:0007669"/>
    <property type="project" value="TreeGrafter"/>
</dbReference>
<dbReference type="AlphaFoldDB" id="A0A0K1W0U3"/>
<keyword evidence="3" id="KW-0813">Transport</keyword>
<evidence type="ECO:0000256" key="5">
    <source>
        <dbReference type="ARBA" id="ARBA00022989"/>
    </source>
</evidence>
<dbReference type="PANTHER" id="PTHR43337">
    <property type="entry name" value="XANTHINE/URACIL PERMEASE C887.17-RELATED"/>
    <property type="match status" value="1"/>
</dbReference>
<feature type="transmembrane region" description="Helical" evidence="7">
    <location>
        <begin position="203"/>
        <end position="223"/>
    </location>
</feature>
<dbReference type="STRING" id="216942.SLITO_v1c01280"/>
<feature type="transmembrane region" description="Helical" evidence="7">
    <location>
        <begin position="133"/>
        <end position="152"/>
    </location>
</feature>